<evidence type="ECO:0000256" key="5">
    <source>
        <dbReference type="ARBA" id="ARBA00029594"/>
    </source>
</evidence>
<feature type="domain" description="PLD phosphodiesterase" evidence="6">
    <location>
        <begin position="167"/>
        <end position="194"/>
    </location>
</feature>
<dbReference type="Proteomes" id="UP000809440">
    <property type="component" value="Unassembled WGS sequence"/>
</dbReference>
<dbReference type="SUPFAM" id="SSF56024">
    <property type="entry name" value="Phospholipase D/nuclease"/>
    <property type="match status" value="2"/>
</dbReference>
<evidence type="ECO:0000256" key="2">
    <source>
        <dbReference type="ARBA" id="ARBA00004613"/>
    </source>
</evidence>
<comment type="caution">
    <text evidence="7">The sequence shown here is derived from an EMBL/GenBank/DDBJ whole genome shotgun (WGS) entry which is preliminary data.</text>
</comment>
<dbReference type="AlphaFoldDB" id="A0A9Q2NVL9"/>
<dbReference type="OrthoDB" id="8828485at2"/>
<dbReference type="SMART" id="SM00155">
    <property type="entry name" value="PLDc"/>
    <property type="match status" value="2"/>
</dbReference>
<name>A0A9Q2NVL9_9RHOB</name>
<keyword evidence="4" id="KW-0964">Secreted</keyword>
<proteinExistence type="predicted"/>
<evidence type="ECO:0000313" key="9">
    <source>
        <dbReference type="Proteomes" id="UP000755667"/>
    </source>
</evidence>
<dbReference type="GO" id="GO:0030572">
    <property type="term" value="F:phosphatidyltransferase activity"/>
    <property type="evidence" value="ECO:0007669"/>
    <property type="project" value="UniProtKB-ARBA"/>
</dbReference>
<evidence type="ECO:0000313" key="10">
    <source>
        <dbReference type="Proteomes" id="UP000809440"/>
    </source>
</evidence>
<evidence type="ECO:0000256" key="4">
    <source>
        <dbReference type="ARBA" id="ARBA00022525"/>
    </source>
</evidence>
<dbReference type="GO" id="GO:0032049">
    <property type="term" value="P:cardiolipin biosynthetic process"/>
    <property type="evidence" value="ECO:0007669"/>
    <property type="project" value="UniProtKB-ARBA"/>
</dbReference>
<dbReference type="EMBL" id="JAFBXF010000002">
    <property type="protein sequence ID" value="MBM2416197.1"/>
    <property type="molecule type" value="Genomic_DNA"/>
</dbReference>
<dbReference type="PANTHER" id="PTHR21248">
    <property type="entry name" value="CARDIOLIPIN SYNTHASE"/>
    <property type="match status" value="1"/>
</dbReference>
<evidence type="ECO:0000259" key="6">
    <source>
        <dbReference type="PROSITE" id="PS50035"/>
    </source>
</evidence>
<comment type="subcellular location">
    <subcellularLocation>
        <location evidence="2">Secreted</location>
    </subcellularLocation>
</comment>
<evidence type="ECO:0000256" key="1">
    <source>
        <dbReference type="ARBA" id="ARBA00003145"/>
    </source>
</evidence>
<accession>A0A9Q2NVL9</accession>
<dbReference type="PANTHER" id="PTHR21248:SF22">
    <property type="entry name" value="PHOSPHOLIPASE D"/>
    <property type="match status" value="1"/>
</dbReference>
<reference evidence="7 10" key="1">
    <citation type="submission" date="2021-01" db="EMBL/GenBank/DDBJ databases">
        <title>Diatom-associated Roseobacters Show Island Model of Population Structure.</title>
        <authorList>
            <person name="Qu L."/>
            <person name="Feng X."/>
            <person name="Chen Y."/>
            <person name="Li L."/>
            <person name="Wang X."/>
            <person name="Hu Z."/>
            <person name="Wang H."/>
            <person name="Luo H."/>
        </authorList>
    </citation>
    <scope>NUCLEOTIDE SEQUENCE</scope>
    <source>
        <strain evidence="8 10">CC28-63</strain>
        <strain evidence="7">CC28-69</strain>
    </source>
</reference>
<comment type="function">
    <text evidence="1">Could be a virulence factor.</text>
</comment>
<dbReference type="GO" id="GO:0005576">
    <property type="term" value="C:extracellular region"/>
    <property type="evidence" value="ECO:0007669"/>
    <property type="project" value="UniProtKB-SubCell"/>
</dbReference>
<evidence type="ECO:0000313" key="8">
    <source>
        <dbReference type="EMBL" id="MBM2416197.1"/>
    </source>
</evidence>
<evidence type="ECO:0000256" key="3">
    <source>
        <dbReference type="ARBA" id="ARBA00018392"/>
    </source>
</evidence>
<dbReference type="InterPro" id="IPR025202">
    <property type="entry name" value="PLD-like_dom"/>
</dbReference>
<dbReference type="CDD" id="cd09105">
    <property type="entry name" value="PLDc_vPLD1_2_like_2"/>
    <property type="match status" value="1"/>
</dbReference>
<keyword evidence="10" id="KW-1185">Reference proteome</keyword>
<protein>
    <recommendedName>
        <fullName evidence="3">Phospholipase D</fullName>
    </recommendedName>
    <alternativeName>
        <fullName evidence="5">Choline phosphatase</fullName>
    </alternativeName>
</protein>
<dbReference type="Gene3D" id="3.30.870.10">
    <property type="entry name" value="Endonuclease Chain A"/>
    <property type="match status" value="2"/>
</dbReference>
<dbReference type="Pfam" id="PF13091">
    <property type="entry name" value="PLDc_2"/>
    <property type="match status" value="1"/>
</dbReference>
<dbReference type="EMBL" id="JAFBXE010000002">
    <property type="protein sequence ID" value="MBM2411530.1"/>
    <property type="molecule type" value="Genomic_DNA"/>
</dbReference>
<feature type="domain" description="PLD phosphodiesterase" evidence="6">
    <location>
        <begin position="380"/>
        <end position="407"/>
    </location>
</feature>
<organism evidence="7 9">
    <name type="scientific">Marivita cryptomonadis</name>
    <dbReference type="NCBI Taxonomy" id="505252"/>
    <lineage>
        <taxon>Bacteria</taxon>
        <taxon>Pseudomonadati</taxon>
        <taxon>Pseudomonadota</taxon>
        <taxon>Alphaproteobacteria</taxon>
        <taxon>Rhodobacterales</taxon>
        <taxon>Roseobacteraceae</taxon>
        <taxon>Marivita</taxon>
    </lineage>
</organism>
<dbReference type="PROSITE" id="PS50035">
    <property type="entry name" value="PLD"/>
    <property type="match status" value="2"/>
</dbReference>
<dbReference type="InterPro" id="IPR001736">
    <property type="entry name" value="PLipase_D/transphosphatidylase"/>
</dbReference>
<gene>
    <name evidence="7" type="ORF">JQX41_04400</name>
    <name evidence="8" type="ORF">JQX48_04400</name>
</gene>
<evidence type="ECO:0000313" key="7">
    <source>
        <dbReference type="EMBL" id="MBM2411530.1"/>
    </source>
</evidence>
<dbReference type="Pfam" id="PF00614">
    <property type="entry name" value="PLDc"/>
    <property type="match status" value="1"/>
</dbReference>
<sequence length="496" mass="55238">MHPDSAPELEVLITAEEAWPAFERAVLQARSSLHGSFRVFDLRTRLRSREAQAVGKDWFDLLAHVIRRGVSVTLVVSDFDPVMATPLHELTWQTVRQGAALAEIANAAPGQVSITAALHDARAGILPWGILLPAVLKRKWDQLAGLSQDRLTRQAVLLNKQPLPELRTVTHHQKLAVVDDDTLFIGGLDLNERRFDTLDHNRPARETWSDIHLLMRNGPEVAEAKSHLDTFLDVTSGKCAAPQLDTIKRTMSAPRRMQFPYLSPRTVVNEIEATHIQSFRSARHLIHIETQFLRSRPISAALAESARRNPGLHLVAILPALPESLAFYDEDGLDTQFGLSLQQEAVGLVQDAFGDRALFASPVRPVMASRDCRSALAGSPMIYVHNKVLVKDDDFALIGSGNLNGRSMRWDTEAAVAISEPEKMRVLRDRLLSHWWFDALPAEAVRAETLFPWWARAVAENGVCLPENRTGFLVPYDPENHAHLAQALPGITENIV</sequence>
<dbReference type="Proteomes" id="UP000755667">
    <property type="component" value="Unassembled WGS sequence"/>
</dbReference>